<feature type="domain" description="Thioesterase" evidence="2">
    <location>
        <begin position="656"/>
        <end position="708"/>
    </location>
</feature>
<evidence type="ECO:0000259" key="2">
    <source>
        <dbReference type="Pfam" id="PF03061"/>
    </source>
</evidence>
<dbReference type="Pfam" id="PF03061">
    <property type="entry name" value="4HBT"/>
    <property type="match status" value="1"/>
</dbReference>
<dbReference type="SUPFAM" id="SSF54637">
    <property type="entry name" value="Thioesterase/thiol ester dehydrase-isomerase"/>
    <property type="match status" value="1"/>
</dbReference>
<feature type="region of interest" description="Disordered" evidence="1">
    <location>
        <begin position="295"/>
        <end position="324"/>
    </location>
</feature>
<gene>
    <name evidence="3" type="ORF">MKZ38_001267</name>
</gene>
<feature type="region of interest" description="Disordered" evidence="1">
    <location>
        <begin position="1"/>
        <end position="33"/>
    </location>
</feature>
<dbReference type="AlphaFoldDB" id="A0AAD5RS26"/>
<dbReference type="EMBL" id="JAKWBI020000132">
    <property type="protein sequence ID" value="KAJ2901915.1"/>
    <property type="molecule type" value="Genomic_DNA"/>
</dbReference>
<organism evidence="3 4">
    <name type="scientific">Zalerion maritima</name>
    <dbReference type="NCBI Taxonomy" id="339359"/>
    <lineage>
        <taxon>Eukaryota</taxon>
        <taxon>Fungi</taxon>
        <taxon>Dikarya</taxon>
        <taxon>Ascomycota</taxon>
        <taxon>Pezizomycotina</taxon>
        <taxon>Sordariomycetes</taxon>
        <taxon>Lulworthiomycetidae</taxon>
        <taxon>Lulworthiales</taxon>
        <taxon>Lulworthiaceae</taxon>
        <taxon>Zalerion</taxon>
    </lineage>
</organism>
<protein>
    <submittedName>
        <fullName evidence="3">Thioesterase family protein</fullName>
    </submittedName>
</protein>
<sequence length="805" mass="89346">MASPASARQEPPLSSSSVSFPPSQSVVRKTSTRWNEFKTREEVEIEKEVARIQTEKLKKNDGGGGEEQRRQTKSGSKTFFTAKELAALEERRATGSTKRLAVKKQALQGVAAASQEQKEIEATTLATMGSEMKWAMSTGVDFKEKRKQAVRAGIERVREEGERRQEEIERKLRAVKAIGVRPRSLRKISWNVRGVVPNAGPGRTGRQSRFIKKNPREVSVRRIGGGISSDRAGATAGVVGVGDGLVEMIRRRRADRFRHLIDEAKPTYSKHDGQNPALVARPSRARTMQDATESVRRVGSGLKDNVGPHNGFGSGNKVLEDETGERDAKARSGFAEWGRSETVVRKYQASNPMKNGGFYRAMTPEEQVKHDEEEEINRRFYEETSKYKQERNAAMEAEAMKKKREDEPMKSMDETMEWLKKAFKEYSQNEEEQRGGRGALATFRPKQAPPIAGKNPMLWRRRYTEWGGTVPRRSKDGIRERNMEARMLRPFATSAFGGRRQQESTGKSGASTAEGVVSEMPSSSATPPKQKTSRTVKILGAFCLILGMGLGFNFRLLLKPPKPPAVGSAEDVATIEIINADAAKLPIVQSLTYDPEWVSWDAYGGIDASHRPNRITTGPLAGSKGVGAYQRVWRKESTGEVIVVLWFGSATTGWPGVVHGGMLATIMDECLGRTAIRCFEDGTGVTARLEMRYRAPVGSNGWVVVRCVPELEGGEGHAIKGSGEGGKKGVHVSEVGKTGESRRWFGSWGNKEKEKNVEEGSKPRNRRKMWVEGRMETLDGKVCVESRGLFVVPKGFRLKRLQEDF</sequence>
<accession>A0AAD5RS26</accession>
<feature type="region of interest" description="Disordered" evidence="1">
    <location>
        <begin position="489"/>
        <end position="532"/>
    </location>
</feature>
<dbReference type="InterPro" id="IPR006683">
    <property type="entry name" value="Thioestr_dom"/>
</dbReference>
<dbReference type="InterPro" id="IPR052061">
    <property type="entry name" value="PTE-AB_protein"/>
</dbReference>
<keyword evidence="4" id="KW-1185">Reference proteome</keyword>
<dbReference type="Proteomes" id="UP001201980">
    <property type="component" value="Unassembled WGS sequence"/>
</dbReference>
<dbReference type="PANTHER" id="PTHR47260:SF1">
    <property type="entry name" value="UPF0644 PROTEIN PB2B4.06"/>
    <property type="match status" value="1"/>
</dbReference>
<dbReference type="CDD" id="cd03443">
    <property type="entry name" value="PaaI_thioesterase"/>
    <property type="match status" value="1"/>
</dbReference>
<comment type="caution">
    <text evidence="3">The sequence shown here is derived from an EMBL/GenBank/DDBJ whole genome shotgun (WGS) entry which is preliminary data.</text>
</comment>
<dbReference type="InterPro" id="IPR029069">
    <property type="entry name" value="HotDog_dom_sf"/>
</dbReference>
<feature type="region of interest" description="Disordered" evidence="1">
    <location>
        <begin position="48"/>
        <end position="78"/>
    </location>
</feature>
<name>A0AAD5RS26_9PEZI</name>
<dbReference type="PANTHER" id="PTHR47260">
    <property type="entry name" value="UPF0644 PROTEIN PB2B4.06"/>
    <property type="match status" value="1"/>
</dbReference>
<feature type="region of interest" description="Disordered" evidence="1">
    <location>
        <begin position="387"/>
        <end position="411"/>
    </location>
</feature>
<evidence type="ECO:0000256" key="1">
    <source>
        <dbReference type="SAM" id="MobiDB-lite"/>
    </source>
</evidence>
<dbReference type="Gene3D" id="3.10.129.10">
    <property type="entry name" value="Hotdog Thioesterase"/>
    <property type="match status" value="2"/>
</dbReference>
<feature type="compositionally biased region" description="Low complexity" evidence="1">
    <location>
        <begin position="11"/>
        <end position="27"/>
    </location>
</feature>
<feature type="region of interest" description="Disordered" evidence="1">
    <location>
        <begin position="426"/>
        <end position="456"/>
    </location>
</feature>
<feature type="compositionally biased region" description="Basic and acidic residues" evidence="1">
    <location>
        <begin position="750"/>
        <end position="762"/>
    </location>
</feature>
<reference evidence="3" key="1">
    <citation type="submission" date="2022-07" db="EMBL/GenBank/DDBJ databases">
        <title>Draft genome sequence of Zalerion maritima ATCC 34329, a (micro)plastics degrading marine fungus.</title>
        <authorList>
            <person name="Paco A."/>
            <person name="Goncalves M.F.M."/>
            <person name="Rocha-Santos T.A.P."/>
            <person name="Alves A."/>
        </authorList>
    </citation>
    <scope>NUCLEOTIDE SEQUENCE</scope>
    <source>
        <strain evidence="3">ATCC 34329</strain>
    </source>
</reference>
<evidence type="ECO:0000313" key="3">
    <source>
        <dbReference type="EMBL" id="KAJ2901915.1"/>
    </source>
</evidence>
<feature type="region of interest" description="Disordered" evidence="1">
    <location>
        <begin position="745"/>
        <end position="764"/>
    </location>
</feature>
<evidence type="ECO:0000313" key="4">
    <source>
        <dbReference type="Proteomes" id="UP001201980"/>
    </source>
</evidence>
<feature type="compositionally biased region" description="Basic and acidic residues" evidence="1">
    <location>
        <begin position="48"/>
        <end position="70"/>
    </location>
</feature>
<feature type="compositionally biased region" description="Polar residues" evidence="1">
    <location>
        <begin position="520"/>
        <end position="532"/>
    </location>
</feature>
<proteinExistence type="predicted"/>